<dbReference type="SUPFAM" id="SSF47473">
    <property type="entry name" value="EF-hand"/>
    <property type="match status" value="1"/>
</dbReference>
<sequence>MGMQPRKGELQQTLEVACPLSDGSRISKEEFTAIMMRFLARRDSATRLMQDFDTIDYGSSSDDAKASLTLKIFRDFRRMLKGNLDQIRIRNFDKDGDGKWKFDEFVTALGYELERKRGIENIL</sequence>
<evidence type="ECO:0000313" key="3">
    <source>
        <dbReference type="Proteomes" id="UP000011087"/>
    </source>
</evidence>
<proteinExistence type="predicted"/>
<dbReference type="Gene3D" id="1.10.238.10">
    <property type="entry name" value="EF-hand"/>
    <property type="match status" value="1"/>
</dbReference>
<gene>
    <name evidence="1" type="ORF">GUITHDRAFT_120132</name>
</gene>
<organism evidence="1">
    <name type="scientific">Guillardia theta (strain CCMP2712)</name>
    <name type="common">Cryptophyte</name>
    <dbReference type="NCBI Taxonomy" id="905079"/>
    <lineage>
        <taxon>Eukaryota</taxon>
        <taxon>Cryptophyceae</taxon>
        <taxon>Pyrenomonadales</taxon>
        <taxon>Geminigeraceae</taxon>
        <taxon>Guillardia</taxon>
    </lineage>
</organism>
<reference evidence="3" key="2">
    <citation type="submission" date="2012-11" db="EMBL/GenBank/DDBJ databases">
        <authorList>
            <person name="Kuo A."/>
            <person name="Curtis B.A."/>
            <person name="Tanifuji G."/>
            <person name="Burki F."/>
            <person name="Gruber A."/>
            <person name="Irimia M."/>
            <person name="Maruyama S."/>
            <person name="Arias M.C."/>
            <person name="Ball S.G."/>
            <person name="Gile G.H."/>
            <person name="Hirakawa Y."/>
            <person name="Hopkins J.F."/>
            <person name="Rensing S.A."/>
            <person name="Schmutz J."/>
            <person name="Symeonidi A."/>
            <person name="Elias M."/>
            <person name="Eveleigh R.J."/>
            <person name="Herman E.K."/>
            <person name="Klute M.J."/>
            <person name="Nakayama T."/>
            <person name="Obornik M."/>
            <person name="Reyes-Prieto A."/>
            <person name="Armbrust E.V."/>
            <person name="Aves S.J."/>
            <person name="Beiko R.G."/>
            <person name="Coutinho P."/>
            <person name="Dacks J.B."/>
            <person name="Durnford D.G."/>
            <person name="Fast N.M."/>
            <person name="Green B.R."/>
            <person name="Grisdale C."/>
            <person name="Hempe F."/>
            <person name="Henrissat B."/>
            <person name="Hoppner M.P."/>
            <person name="Ishida K.-I."/>
            <person name="Kim E."/>
            <person name="Koreny L."/>
            <person name="Kroth P.G."/>
            <person name="Liu Y."/>
            <person name="Malik S.-B."/>
            <person name="Maier U.G."/>
            <person name="McRose D."/>
            <person name="Mock T."/>
            <person name="Neilson J.A."/>
            <person name="Onodera N.T."/>
            <person name="Poole A.M."/>
            <person name="Pritham E.J."/>
            <person name="Richards T.A."/>
            <person name="Rocap G."/>
            <person name="Roy S.W."/>
            <person name="Sarai C."/>
            <person name="Schaack S."/>
            <person name="Shirato S."/>
            <person name="Slamovits C.H."/>
            <person name="Spencer D.F."/>
            <person name="Suzuki S."/>
            <person name="Worden A.Z."/>
            <person name="Zauner S."/>
            <person name="Barry K."/>
            <person name="Bell C."/>
            <person name="Bharti A.K."/>
            <person name="Crow J.A."/>
            <person name="Grimwood J."/>
            <person name="Kramer R."/>
            <person name="Lindquist E."/>
            <person name="Lucas S."/>
            <person name="Salamov A."/>
            <person name="McFadden G.I."/>
            <person name="Lane C.E."/>
            <person name="Keeling P.J."/>
            <person name="Gray M.W."/>
            <person name="Grigoriev I.V."/>
            <person name="Archibald J.M."/>
        </authorList>
    </citation>
    <scope>NUCLEOTIDE SEQUENCE</scope>
    <source>
        <strain evidence="3">CCMP2712</strain>
    </source>
</reference>
<reference evidence="2" key="3">
    <citation type="submission" date="2016-03" db="UniProtKB">
        <authorList>
            <consortium name="EnsemblProtists"/>
        </authorList>
    </citation>
    <scope>IDENTIFICATION</scope>
</reference>
<keyword evidence="3" id="KW-1185">Reference proteome</keyword>
<name>L1IC55_GUITC</name>
<dbReference type="HOGENOM" id="CLU_2019623_0_0_1"/>
<reference evidence="1 3" key="1">
    <citation type="journal article" date="2012" name="Nature">
        <title>Algal genomes reveal evolutionary mosaicism and the fate of nucleomorphs.</title>
        <authorList>
            <consortium name="DOE Joint Genome Institute"/>
            <person name="Curtis B.A."/>
            <person name="Tanifuji G."/>
            <person name="Burki F."/>
            <person name="Gruber A."/>
            <person name="Irimia M."/>
            <person name="Maruyama S."/>
            <person name="Arias M.C."/>
            <person name="Ball S.G."/>
            <person name="Gile G.H."/>
            <person name="Hirakawa Y."/>
            <person name="Hopkins J.F."/>
            <person name="Kuo A."/>
            <person name="Rensing S.A."/>
            <person name="Schmutz J."/>
            <person name="Symeonidi A."/>
            <person name="Elias M."/>
            <person name="Eveleigh R.J."/>
            <person name="Herman E.K."/>
            <person name="Klute M.J."/>
            <person name="Nakayama T."/>
            <person name="Obornik M."/>
            <person name="Reyes-Prieto A."/>
            <person name="Armbrust E.V."/>
            <person name="Aves S.J."/>
            <person name="Beiko R.G."/>
            <person name="Coutinho P."/>
            <person name="Dacks J.B."/>
            <person name="Durnford D.G."/>
            <person name="Fast N.M."/>
            <person name="Green B.R."/>
            <person name="Grisdale C.J."/>
            <person name="Hempel F."/>
            <person name="Henrissat B."/>
            <person name="Hoppner M.P."/>
            <person name="Ishida K."/>
            <person name="Kim E."/>
            <person name="Koreny L."/>
            <person name="Kroth P.G."/>
            <person name="Liu Y."/>
            <person name="Malik S.B."/>
            <person name="Maier U.G."/>
            <person name="McRose D."/>
            <person name="Mock T."/>
            <person name="Neilson J.A."/>
            <person name="Onodera N.T."/>
            <person name="Poole A.M."/>
            <person name="Pritham E.J."/>
            <person name="Richards T.A."/>
            <person name="Rocap G."/>
            <person name="Roy S.W."/>
            <person name="Sarai C."/>
            <person name="Schaack S."/>
            <person name="Shirato S."/>
            <person name="Slamovits C.H."/>
            <person name="Spencer D.F."/>
            <person name="Suzuki S."/>
            <person name="Worden A.Z."/>
            <person name="Zauner S."/>
            <person name="Barry K."/>
            <person name="Bell C."/>
            <person name="Bharti A.K."/>
            <person name="Crow J.A."/>
            <person name="Grimwood J."/>
            <person name="Kramer R."/>
            <person name="Lindquist E."/>
            <person name="Lucas S."/>
            <person name="Salamov A."/>
            <person name="McFadden G.I."/>
            <person name="Lane C.E."/>
            <person name="Keeling P.J."/>
            <person name="Gray M.W."/>
            <person name="Grigoriev I.V."/>
            <person name="Archibald J.M."/>
        </authorList>
    </citation>
    <scope>NUCLEOTIDE SEQUENCE</scope>
    <source>
        <strain evidence="1 3">CCMP2712</strain>
    </source>
</reference>
<accession>L1IC55</accession>
<dbReference type="GeneID" id="17290421"/>
<dbReference type="PaxDb" id="55529-EKX33682"/>
<evidence type="ECO:0000313" key="2">
    <source>
        <dbReference type="EnsemblProtists" id="EKX33682"/>
    </source>
</evidence>
<protein>
    <recommendedName>
        <fullName evidence="4">EF-hand domain-containing protein</fullName>
    </recommendedName>
</protein>
<dbReference type="RefSeq" id="XP_005820662.1">
    <property type="nucleotide sequence ID" value="XM_005820605.1"/>
</dbReference>
<evidence type="ECO:0008006" key="4">
    <source>
        <dbReference type="Google" id="ProtNLM"/>
    </source>
</evidence>
<dbReference type="EMBL" id="JH993133">
    <property type="protein sequence ID" value="EKX33682.1"/>
    <property type="molecule type" value="Genomic_DNA"/>
</dbReference>
<dbReference type="KEGG" id="gtt:GUITHDRAFT_120132"/>
<dbReference type="InterPro" id="IPR011992">
    <property type="entry name" value="EF-hand-dom_pair"/>
</dbReference>
<evidence type="ECO:0000313" key="1">
    <source>
        <dbReference type="EMBL" id="EKX33682.1"/>
    </source>
</evidence>
<dbReference type="EnsemblProtists" id="EKX33682">
    <property type="protein sequence ID" value="EKX33682"/>
    <property type="gene ID" value="GUITHDRAFT_120132"/>
</dbReference>
<dbReference type="AlphaFoldDB" id="L1IC55"/>
<dbReference type="Proteomes" id="UP000011087">
    <property type="component" value="Unassembled WGS sequence"/>
</dbReference>